<evidence type="ECO:0000313" key="10">
    <source>
        <dbReference type="Proteomes" id="UP000007590"/>
    </source>
</evidence>
<feature type="transmembrane region" description="Helical" evidence="8">
    <location>
        <begin position="443"/>
        <end position="462"/>
    </location>
</feature>
<proteinExistence type="inferred from homology"/>
<dbReference type="EMBL" id="CP003349">
    <property type="protein sequence ID" value="AFD06719.1"/>
    <property type="molecule type" value="Genomic_DNA"/>
</dbReference>
<feature type="transmembrane region" description="Helical" evidence="8">
    <location>
        <begin position="112"/>
        <end position="136"/>
    </location>
</feature>
<gene>
    <name evidence="9" type="ordered locus">Solca_1653</name>
</gene>
<keyword evidence="10" id="KW-1185">Reference proteome</keyword>
<feature type="transmembrane region" description="Helical" evidence="8">
    <location>
        <begin position="74"/>
        <end position="92"/>
    </location>
</feature>
<dbReference type="GO" id="GO:0042121">
    <property type="term" value="P:alginic acid biosynthetic process"/>
    <property type="evidence" value="ECO:0007669"/>
    <property type="project" value="InterPro"/>
</dbReference>
<dbReference type="PIRSF" id="PIRSF016636">
    <property type="entry name" value="AlgI_DltB"/>
    <property type="match status" value="1"/>
</dbReference>
<feature type="transmembrane region" description="Helical" evidence="8">
    <location>
        <begin position="36"/>
        <end position="62"/>
    </location>
</feature>
<evidence type="ECO:0000256" key="5">
    <source>
        <dbReference type="ARBA" id="ARBA00022989"/>
    </source>
</evidence>
<dbReference type="HOGENOM" id="CLU_025255_0_1_10"/>
<reference evidence="9" key="1">
    <citation type="submission" date="2012-02" db="EMBL/GenBank/DDBJ databases">
        <title>The complete genome of Solitalea canadensis DSM 3403.</title>
        <authorList>
            <consortium name="US DOE Joint Genome Institute (JGI-PGF)"/>
            <person name="Lucas S."/>
            <person name="Copeland A."/>
            <person name="Lapidus A."/>
            <person name="Glavina del Rio T."/>
            <person name="Dalin E."/>
            <person name="Tice H."/>
            <person name="Bruce D."/>
            <person name="Goodwin L."/>
            <person name="Pitluck S."/>
            <person name="Peters L."/>
            <person name="Ovchinnikova G."/>
            <person name="Lu M."/>
            <person name="Kyrpides N."/>
            <person name="Mavromatis K."/>
            <person name="Ivanova N."/>
            <person name="Brettin T."/>
            <person name="Detter J.C."/>
            <person name="Han C."/>
            <person name="Larimer F."/>
            <person name="Land M."/>
            <person name="Hauser L."/>
            <person name="Markowitz V."/>
            <person name="Cheng J.-F."/>
            <person name="Hugenholtz P."/>
            <person name="Woyke T."/>
            <person name="Wu D."/>
            <person name="Spring S."/>
            <person name="Schroeder M."/>
            <person name="Kopitz M."/>
            <person name="Brambilla E."/>
            <person name="Klenk H.-P."/>
            <person name="Eisen J.A."/>
        </authorList>
    </citation>
    <scope>NUCLEOTIDE SEQUENCE</scope>
    <source>
        <strain evidence="9">DSM 3403</strain>
    </source>
</reference>
<dbReference type="AlphaFoldDB" id="H8KVU6"/>
<evidence type="ECO:0000256" key="4">
    <source>
        <dbReference type="ARBA" id="ARBA00022692"/>
    </source>
</evidence>
<keyword evidence="3 7" id="KW-1003">Cell membrane</keyword>
<keyword evidence="6 7" id="KW-0472">Membrane</keyword>
<accession>H8KVU6</accession>
<dbReference type="PIRSF" id="PIRSF500217">
    <property type="entry name" value="AlgI"/>
    <property type="match status" value="1"/>
</dbReference>
<feature type="transmembrane region" description="Helical" evidence="8">
    <location>
        <begin position="148"/>
        <end position="167"/>
    </location>
</feature>
<dbReference type="GO" id="GO:0005886">
    <property type="term" value="C:plasma membrane"/>
    <property type="evidence" value="ECO:0007669"/>
    <property type="project" value="UniProtKB-SubCell"/>
</dbReference>
<keyword evidence="4 8" id="KW-0812">Transmembrane</keyword>
<dbReference type="eggNOG" id="COG1696">
    <property type="taxonomic scope" value="Bacteria"/>
</dbReference>
<dbReference type="STRING" id="929556.Solca_1653"/>
<organism evidence="9 10">
    <name type="scientific">Solitalea canadensis (strain ATCC 29591 / DSM 3403 / JCM 21819 / LMG 8368 / NBRC 15130 / NCIMB 12057 / USAM 9D)</name>
    <name type="common">Flexibacter canadensis</name>
    <dbReference type="NCBI Taxonomy" id="929556"/>
    <lineage>
        <taxon>Bacteria</taxon>
        <taxon>Pseudomonadati</taxon>
        <taxon>Bacteroidota</taxon>
        <taxon>Sphingobacteriia</taxon>
        <taxon>Sphingobacteriales</taxon>
        <taxon>Sphingobacteriaceae</taxon>
        <taxon>Solitalea</taxon>
    </lineage>
</organism>
<evidence type="ECO:0000256" key="3">
    <source>
        <dbReference type="ARBA" id="ARBA00022475"/>
    </source>
</evidence>
<keyword evidence="7" id="KW-0012">Acyltransferase</keyword>
<sequence length="472" mass="54164">MYFNSFSFIIFLLIVLPLFGLINDRWKPYVLLAANLIFYASFSIHYCWLVIAIVFVNYLIGIAITQFKIDKRKMVYIIGILLNVGILIYYKYTNFFIDNFNFLSAISGSKVHFNLVSILLPVGLSFMTFQSISYLIEIKRGNLSPEKNIITLANYFLFFPKILAGPIERPGPFLEQLKSKIQINPTLIEEGLKLCLIGFFKKLVVGDRLAIYVNKVYDAPETFGSGALIVATIFFTIQLYCDFSGYCDIGMGVSKMMGLRLTKNFNHPLFAVSFSDFWKRWHITLSSWLRDYIFIPLCGRRAKRTKIYSAIFLVFLISGFWHGANWTFIVWGMMHGTFIILGDIKDRLWNKYVTIDIPEKLLYVGSVCITFLLVSFTRIFFKSDTIGEALMIIKRILTIPGPVELDIVGKYLLLAVTALLLVYEFKKEFFKNKFSISGQANVVINSAYMASLLVLIVLLGVFNQSGFIYMKF</sequence>
<keyword evidence="7" id="KW-0808">Transferase</keyword>
<feature type="transmembrane region" description="Helical" evidence="8">
    <location>
        <begin position="222"/>
        <end position="241"/>
    </location>
</feature>
<dbReference type="InterPro" id="IPR051085">
    <property type="entry name" value="MB_O-acyltransferase"/>
</dbReference>
<feature type="transmembrane region" description="Helical" evidence="8">
    <location>
        <begin position="310"/>
        <end position="341"/>
    </location>
</feature>
<evidence type="ECO:0000256" key="1">
    <source>
        <dbReference type="ARBA" id="ARBA00004651"/>
    </source>
</evidence>
<comment type="subcellular location">
    <subcellularLocation>
        <location evidence="1">Cell membrane</location>
        <topology evidence="1">Multi-pass membrane protein</topology>
    </subcellularLocation>
</comment>
<feature type="transmembrane region" description="Helical" evidence="8">
    <location>
        <begin position="402"/>
        <end position="423"/>
    </location>
</feature>
<dbReference type="InterPro" id="IPR024194">
    <property type="entry name" value="Ac/AlaTfrase_AlgI/DltB"/>
</dbReference>
<dbReference type="InterPro" id="IPR028362">
    <property type="entry name" value="AlgI"/>
</dbReference>
<evidence type="ECO:0000256" key="2">
    <source>
        <dbReference type="ARBA" id="ARBA00010323"/>
    </source>
</evidence>
<dbReference type="PANTHER" id="PTHR13285:SF18">
    <property type="entry name" value="PROTEIN-CYSTEINE N-PALMITOYLTRANSFERASE RASP"/>
    <property type="match status" value="1"/>
</dbReference>
<dbReference type="GO" id="GO:0016746">
    <property type="term" value="F:acyltransferase activity"/>
    <property type="evidence" value="ECO:0007669"/>
    <property type="project" value="UniProtKB-KW"/>
</dbReference>
<evidence type="ECO:0000256" key="8">
    <source>
        <dbReference type="SAM" id="Phobius"/>
    </source>
</evidence>
<evidence type="ECO:0000256" key="7">
    <source>
        <dbReference type="PIRNR" id="PIRNR016636"/>
    </source>
</evidence>
<keyword evidence="5 8" id="KW-1133">Transmembrane helix</keyword>
<dbReference type="Pfam" id="PF03062">
    <property type="entry name" value="MBOAT"/>
    <property type="match status" value="1"/>
</dbReference>
<dbReference type="KEGG" id="scn:Solca_1653"/>
<dbReference type="InterPro" id="IPR004299">
    <property type="entry name" value="MBOAT_fam"/>
</dbReference>
<dbReference type="PANTHER" id="PTHR13285">
    <property type="entry name" value="ACYLTRANSFERASE"/>
    <property type="match status" value="1"/>
</dbReference>
<dbReference type="Proteomes" id="UP000007590">
    <property type="component" value="Chromosome"/>
</dbReference>
<comment type="similarity">
    <text evidence="2 7">Belongs to the membrane-bound acyltransferase family.</text>
</comment>
<protein>
    <submittedName>
        <fullName evidence="9">Putative membrane protein involved in D-alanine export</fullName>
    </submittedName>
</protein>
<evidence type="ECO:0000313" key="9">
    <source>
        <dbReference type="EMBL" id="AFD06719.1"/>
    </source>
</evidence>
<name>H8KVU6_SOLCM</name>
<evidence type="ECO:0000256" key="6">
    <source>
        <dbReference type="ARBA" id="ARBA00023136"/>
    </source>
</evidence>
<feature type="transmembrane region" description="Helical" evidence="8">
    <location>
        <begin position="361"/>
        <end position="381"/>
    </location>
</feature>